<accession>A0ABP9HTQ0</accession>
<keyword evidence="3" id="KW-1185">Reference proteome</keyword>
<dbReference type="Proteomes" id="UP001501195">
    <property type="component" value="Unassembled WGS sequence"/>
</dbReference>
<dbReference type="Pfam" id="PF01872">
    <property type="entry name" value="RibD_C"/>
    <property type="match status" value="1"/>
</dbReference>
<evidence type="ECO:0000259" key="1">
    <source>
        <dbReference type="Pfam" id="PF01872"/>
    </source>
</evidence>
<dbReference type="InterPro" id="IPR024072">
    <property type="entry name" value="DHFR-like_dom_sf"/>
</dbReference>
<evidence type="ECO:0000313" key="3">
    <source>
        <dbReference type="Proteomes" id="UP001501195"/>
    </source>
</evidence>
<organism evidence="2 3">
    <name type="scientific">Kineococcus glutinatus</name>
    <dbReference type="NCBI Taxonomy" id="1070872"/>
    <lineage>
        <taxon>Bacteria</taxon>
        <taxon>Bacillati</taxon>
        <taxon>Actinomycetota</taxon>
        <taxon>Actinomycetes</taxon>
        <taxon>Kineosporiales</taxon>
        <taxon>Kineosporiaceae</taxon>
        <taxon>Kineococcus</taxon>
    </lineage>
</organism>
<comment type="caution">
    <text evidence="2">The sequence shown here is derived from an EMBL/GenBank/DDBJ whole genome shotgun (WGS) entry which is preliminary data.</text>
</comment>
<protein>
    <submittedName>
        <fullName evidence="2">Dihydrofolate reductase family protein</fullName>
    </submittedName>
</protein>
<sequence>MGKLVVVENVSLDGVAQSPGRPDEDTRGGFALGGWASSRLMADPVAAQAAFEGQGRTGALLFGRRTYLDLVGFWLSTPEPNPFTEILRATPKHVVSATLAEPLPHPNSALLRGDLPTAVADLKRDTDGDVVVLGSVRLVHALTAAGLVDEFVLTTLPVVLGSGTRLFDGTHVPLEVVRSTTSPTGTVVATYRTTGAAA</sequence>
<dbReference type="InterPro" id="IPR050765">
    <property type="entry name" value="Riboflavin_Biosynth_HTPR"/>
</dbReference>
<proteinExistence type="predicted"/>
<reference evidence="3" key="1">
    <citation type="journal article" date="2019" name="Int. J. Syst. Evol. Microbiol.">
        <title>The Global Catalogue of Microorganisms (GCM) 10K type strain sequencing project: providing services to taxonomists for standard genome sequencing and annotation.</title>
        <authorList>
            <consortium name="The Broad Institute Genomics Platform"/>
            <consortium name="The Broad Institute Genome Sequencing Center for Infectious Disease"/>
            <person name="Wu L."/>
            <person name="Ma J."/>
        </authorList>
    </citation>
    <scope>NUCLEOTIDE SEQUENCE [LARGE SCALE GENOMIC DNA]</scope>
    <source>
        <strain evidence="3">JCM 18126</strain>
    </source>
</reference>
<name>A0ABP9HTQ0_9ACTN</name>
<dbReference type="InterPro" id="IPR002734">
    <property type="entry name" value="RibDG_C"/>
</dbReference>
<dbReference type="Gene3D" id="3.40.430.10">
    <property type="entry name" value="Dihydrofolate Reductase, subunit A"/>
    <property type="match status" value="1"/>
</dbReference>
<feature type="domain" description="Bacterial bifunctional deaminase-reductase C-terminal" evidence="1">
    <location>
        <begin position="5"/>
        <end position="187"/>
    </location>
</feature>
<dbReference type="RefSeq" id="WP_345712197.1">
    <property type="nucleotide sequence ID" value="NZ_BAABIL010000253.1"/>
</dbReference>
<dbReference type="SUPFAM" id="SSF53597">
    <property type="entry name" value="Dihydrofolate reductase-like"/>
    <property type="match status" value="1"/>
</dbReference>
<dbReference type="EMBL" id="BAABIL010000253">
    <property type="protein sequence ID" value="GAA4978212.1"/>
    <property type="molecule type" value="Genomic_DNA"/>
</dbReference>
<evidence type="ECO:0000313" key="2">
    <source>
        <dbReference type="EMBL" id="GAA4978212.1"/>
    </source>
</evidence>
<dbReference type="PANTHER" id="PTHR38011">
    <property type="entry name" value="DIHYDROFOLATE REDUCTASE FAMILY PROTEIN (AFU_ORTHOLOGUE AFUA_8G06820)"/>
    <property type="match status" value="1"/>
</dbReference>
<dbReference type="PANTHER" id="PTHR38011:SF2">
    <property type="entry name" value="BIFUNCTIONAL DEAMINASE-REDUCTASE DOMAIN PROTEIN"/>
    <property type="match status" value="1"/>
</dbReference>
<gene>
    <name evidence="2" type="ORF">GCM10023225_18480</name>
</gene>